<keyword evidence="5" id="KW-0813">Transport</keyword>
<keyword evidence="13" id="KW-0325">Glycoprotein</keyword>
<feature type="transmembrane region" description="Helical" evidence="21">
    <location>
        <begin position="201"/>
        <end position="219"/>
    </location>
</feature>
<dbReference type="GO" id="GO:0015086">
    <property type="term" value="F:cadmium ion transmembrane transporter activity"/>
    <property type="evidence" value="ECO:0007669"/>
    <property type="project" value="TreeGrafter"/>
</dbReference>
<comment type="similarity">
    <text evidence="3">Belongs to the NRAMP family.</text>
</comment>
<dbReference type="GO" id="GO:0030670">
    <property type="term" value="C:phagocytic vesicle membrane"/>
    <property type="evidence" value="ECO:0007669"/>
    <property type="project" value="TreeGrafter"/>
</dbReference>
<dbReference type="GO" id="GO:0005886">
    <property type="term" value="C:plasma membrane"/>
    <property type="evidence" value="ECO:0007669"/>
    <property type="project" value="TreeGrafter"/>
</dbReference>
<evidence type="ECO:0000256" key="14">
    <source>
        <dbReference type="ARBA" id="ARBA00023228"/>
    </source>
</evidence>
<evidence type="ECO:0000256" key="1">
    <source>
        <dbReference type="ARBA" id="ARBA00004107"/>
    </source>
</evidence>
<comment type="function">
    <text evidence="17">Macrophage-specific antiporter that fluxes metal ions in either direction against a proton gradient. Localized to late endosomal lysosomal membranes, delivers bivalent cations from the cytosol into these acidic compartments where they may directly affect antimicrobial activity. Involved in iron metabolism and host natural resistance to infection with intracellular parasites. Pathogen resistance involves sequestration of Fe(2+) and Mn(2+), cofactors of both prokaryotic and eukaryotic catalases and superoxide dismutases, not only to protect the macrophage against its own generation of reactive oxygen species, but to deny the cations to the pathogen for synthesis of its protective enzymes.</text>
</comment>
<evidence type="ECO:0000256" key="18">
    <source>
        <dbReference type="ARBA" id="ARBA00047695"/>
    </source>
</evidence>
<feature type="transmembrane region" description="Helical" evidence="21">
    <location>
        <begin position="305"/>
        <end position="331"/>
    </location>
</feature>
<dbReference type="PANTHER" id="PTHR11706:SF52">
    <property type="entry name" value="NATURAL RESISTANCE-ASSOCIATED MACROPHAGE PROTEIN 1"/>
    <property type="match status" value="1"/>
</dbReference>
<evidence type="ECO:0000256" key="21">
    <source>
        <dbReference type="SAM" id="Phobius"/>
    </source>
</evidence>
<evidence type="ECO:0000256" key="9">
    <source>
        <dbReference type="ARBA" id="ARBA00022989"/>
    </source>
</evidence>
<dbReference type="GO" id="GO:0051139">
    <property type="term" value="F:metal cation:proton antiporter activity"/>
    <property type="evidence" value="ECO:0007669"/>
    <property type="project" value="TreeGrafter"/>
</dbReference>
<evidence type="ECO:0000256" key="13">
    <source>
        <dbReference type="ARBA" id="ARBA00023180"/>
    </source>
</evidence>
<dbReference type="AlphaFoldDB" id="A0A5N4E6Z2"/>
<evidence type="ECO:0000256" key="10">
    <source>
        <dbReference type="ARBA" id="ARBA00023004"/>
    </source>
</evidence>
<evidence type="ECO:0000256" key="11">
    <source>
        <dbReference type="ARBA" id="ARBA00023065"/>
    </source>
</evidence>
<evidence type="ECO:0000256" key="7">
    <source>
        <dbReference type="ARBA" id="ARBA00022692"/>
    </source>
</evidence>
<keyword evidence="11" id="KW-0406">Ion transport</keyword>
<comment type="catalytic activity">
    <reaction evidence="16">
        <text>Fe(2+)(in) + H(+)(out) = Fe(2+)(out) + H(+)(in)</text>
        <dbReference type="Rhea" id="RHEA:29439"/>
        <dbReference type="ChEBI" id="CHEBI:15378"/>
        <dbReference type="ChEBI" id="CHEBI:29033"/>
    </reaction>
</comment>
<dbReference type="InterPro" id="IPR001046">
    <property type="entry name" value="NRAMP_fam"/>
</dbReference>
<keyword evidence="8" id="KW-0967">Endosome</keyword>
<keyword evidence="12 21" id="KW-0472">Membrane</keyword>
<keyword evidence="23" id="KW-1185">Reference proteome</keyword>
<dbReference type="Proteomes" id="UP000299084">
    <property type="component" value="Unassembled WGS sequence"/>
</dbReference>
<protein>
    <recommendedName>
        <fullName evidence="4">Natural resistance-associated macrophage protein 1</fullName>
    </recommendedName>
    <alternativeName>
        <fullName evidence="15">Solute carrier family 11 member 1</fullName>
    </alternativeName>
</protein>
<evidence type="ECO:0000256" key="15">
    <source>
        <dbReference type="ARBA" id="ARBA00032337"/>
    </source>
</evidence>
<evidence type="ECO:0000256" key="5">
    <source>
        <dbReference type="ARBA" id="ARBA00022448"/>
    </source>
</evidence>
<name>A0A5N4E6Z2_CAMDR</name>
<feature type="region of interest" description="Disordered" evidence="20">
    <location>
        <begin position="1"/>
        <end position="40"/>
    </location>
</feature>
<reference evidence="22 23" key="1">
    <citation type="journal article" date="2019" name="Mol. Ecol. Resour.">
        <title>Improving Illumina assemblies with Hi-C and long reads: an example with the North African dromedary.</title>
        <authorList>
            <person name="Elbers J.P."/>
            <person name="Rogers M.F."/>
            <person name="Perelman P.L."/>
            <person name="Proskuryakova A.A."/>
            <person name="Serdyukova N.A."/>
            <person name="Johnson W.E."/>
            <person name="Horin P."/>
            <person name="Corander J."/>
            <person name="Murphy D."/>
            <person name="Burger P.A."/>
        </authorList>
    </citation>
    <scope>NUCLEOTIDE SEQUENCE [LARGE SCALE GENOMIC DNA]</scope>
    <source>
        <strain evidence="22">Drom800</strain>
        <tissue evidence="22">Blood</tissue>
    </source>
</reference>
<feature type="transmembrane region" description="Helical" evidence="21">
    <location>
        <begin position="410"/>
        <end position="431"/>
    </location>
</feature>
<feature type="transmembrane region" description="Helical" evidence="21">
    <location>
        <begin position="134"/>
        <end position="153"/>
    </location>
</feature>
<feature type="compositionally biased region" description="Polar residues" evidence="20">
    <location>
        <begin position="1"/>
        <end position="26"/>
    </location>
</feature>
<evidence type="ECO:0000313" key="22">
    <source>
        <dbReference type="EMBL" id="KAB1279090.1"/>
    </source>
</evidence>
<keyword evidence="10" id="KW-0408">Iron</keyword>
<evidence type="ECO:0000256" key="4">
    <source>
        <dbReference type="ARBA" id="ARBA00015099"/>
    </source>
</evidence>
<sequence length="499" mass="54214">MTGDTSPQRLSRPNYGSISSPPSLGPQQAPPGGTNLNEKIPIPDAKPGVFSLRKLWAFTGPGFLMSIAFLDPGNIESDLQAGAVAGFKVIEPGHCGEGVDQAKWMETPSLLQFPGVDCMSDVPGRRPLPGFSQLLWVLLWATVLGLLCQRLAARLGVVTGKDLGEVCHLYYPKYVVARPDQVAVLRGLFLPSCPGCGRPELLQAVGIVGAIIMPHNIYLHSALVKSREVDRTHRADIREANMYFLIEATIALSVSFFINLFVVAVFGQAFYQQTNQAAYNICANSNLHDYAKIFPMNNLTVAVDIYQGGVILGCLFGPAALYIWAVGLLAAGQSSTMTGTYAGQFVMEGFLKLRWSRFARVLLTRSCAILPTVLVAIFRDVRDLSGLNDLLNVLQSLLVSQRARHPVSKAITSSIMVLLCAINLYFVVSYLPSLPHPAYFILVALLAAVYLGLTTYLSPLPQVWTCLIAHGATLLAHSSHQHFLYGLPEEDQGKGKTSE</sequence>
<keyword evidence="14" id="KW-0458">Lysosome</keyword>
<dbReference type="GO" id="GO:0005765">
    <property type="term" value="C:lysosomal membrane"/>
    <property type="evidence" value="ECO:0007669"/>
    <property type="project" value="UniProtKB-SubCell"/>
</dbReference>
<evidence type="ECO:0000256" key="12">
    <source>
        <dbReference type="ARBA" id="ARBA00023136"/>
    </source>
</evidence>
<dbReference type="GO" id="GO:0005381">
    <property type="term" value="F:iron ion transmembrane transporter activity"/>
    <property type="evidence" value="ECO:0007669"/>
    <property type="project" value="TreeGrafter"/>
</dbReference>
<gene>
    <name evidence="22" type="ORF">Cadr_000007351</name>
</gene>
<evidence type="ECO:0000256" key="16">
    <source>
        <dbReference type="ARBA" id="ARBA00035584"/>
    </source>
</evidence>
<evidence type="ECO:0000313" key="23">
    <source>
        <dbReference type="Proteomes" id="UP000299084"/>
    </source>
</evidence>
<proteinExistence type="inferred from homology"/>
<feature type="transmembrane region" description="Helical" evidence="21">
    <location>
        <begin position="240"/>
        <end position="266"/>
    </location>
</feature>
<evidence type="ECO:0000256" key="20">
    <source>
        <dbReference type="SAM" id="MobiDB-lite"/>
    </source>
</evidence>
<evidence type="ECO:0000256" key="6">
    <source>
        <dbReference type="ARBA" id="ARBA00022496"/>
    </source>
</evidence>
<dbReference type="NCBIfam" id="TIGR01197">
    <property type="entry name" value="nramp"/>
    <property type="match status" value="1"/>
</dbReference>
<organism evidence="22 23">
    <name type="scientific">Camelus dromedarius</name>
    <name type="common">Dromedary</name>
    <name type="synonym">Arabian camel</name>
    <dbReference type="NCBI Taxonomy" id="9838"/>
    <lineage>
        <taxon>Eukaryota</taxon>
        <taxon>Metazoa</taxon>
        <taxon>Chordata</taxon>
        <taxon>Craniata</taxon>
        <taxon>Vertebrata</taxon>
        <taxon>Euteleostomi</taxon>
        <taxon>Mammalia</taxon>
        <taxon>Eutheria</taxon>
        <taxon>Laurasiatheria</taxon>
        <taxon>Artiodactyla</taxon>
        <taxon>Tylopoda</taxon>
        <taxon>Camelidae</taxon>
        <taxon>Camelus</taxon>
    </lineage>
</organism>
<evidence type="ECO:0000256" key="3">
    <source>
        <dbReference type="ARBA" id="ARBA00006670"/>
    </source>
</evidence>
<dbReference type="EMBL" id="JWIN03000005">
    <property type="protein sequence ID" value="KAB1279090.1"/>
    <property type="molecule type" value="Genomic_DNA"/>
</dbReference>
<feature type="transmembrane region" description="Helical" evidence="21">
    <location>
        <begin position="437"/>
        <end position="457"/>
    </location>
</feature>
<keyword evidence="7 21" id="KW-0812">Transmembrane</keyword>
<evidence type="ECO:0000256" key="2">
    <source>
        <dbReference type="ARBA" id="ARBA00004155"/>
    </source>
</evidence>
<evidence type="ECO:0000256" key="17">
    <source>
        <dbReference type="ARBA" id="ARBA00035618"/>
    </source>
</evidence>
<keyword evidence="6" id="KW-0410">Iron transport</keyword>
<dbReference type="Pfam" id="PF01566">
    <property type="entry name" value="Nramp"/>
    <property type="match status" value="1"/>
</dbReference>
<accession>A0A5N4E6Z2</accession>
<evidence type="ECO:0000256" key="8">
    <source>
        <dbReference type="ARBA" id="ARBA00022753"/>
    </source>
</evidence>
<comment type="catalytic activity">
    <reaction evidence="18">
        <text>Zn(2+)(in) + H(+)(out) = Zn(2+)(out) + H(+)(in)</text>
        <dbReference type="Rhea" id="RHEA:28839"/>
        <dbReference type="ChEBI" id="CHEBI:15378"/>
        <dbReference type="ChEBI" id="CHEBI:29105"/>
    </reaction>
</comment>
<keyword evidence="9 21" id="KW-1133">Transmembrane helix</keyword>
<dbReference type="PANTHER" id="PTHR11706">
    <property type="entry name" value="SOLUTE CARRIER PROTEIN FAMILY 11 MEMBER"/>
    <property type="match status" value="1"/>
</dbReference>
<dbReference type="PRINTS" id="PR00447">
    <property type="entry name" value="NATRESASSCMP"/>
</dbReference>
<evidence type="ECO:0000256" key="19">
    <source>
        <dbReference type="ARBA" id="ARBA00048522"/>
    </source>
</evidence>
<dbReference type="GO" id="GO:0031902">
    <property type="term" value="C:late endosome membrane"/>
    <property type="evidence" value="ECO:0007669"/>
    <property type="project" value="UniProtKB-SubCell"/>
</dbReference>
<comment type="caution">
    <text evidence="22">The sequence shown here is derived from an EMBL/GenBank/DDBJ whole genome shotgun (WGS) entry which is preliminary data.</text>
</comment>
<comment type="catalytic activity">
    <reaction evidence="19">
        <text>Mn(2+)(in) + H(+)(out) = Mn(2+)(out) + H(+)(in)</text>
        <dbReference type="Rhea" id="RHEA:73063"/>
        <dbReference type="ChEBI" id="CHEBI:15378"/>
        <dbReference type="ChEBI" id="CHEBI:29035"/>
    </reaction>
</comment>
<comment type="subcellular location">
    <subcellularLocation>
        <location evidence="1">Late endosome membrane</location>
        <topology evidence="1">Multi-pass membrane protein</topology>
    </subcellularLocation>
    <subcellularLocation>
        <location evidence="2">Lysosome membrane</location>
        <topology evidence="2">Multi-pass membrane protein</topology>
    </subcellularLocation>
</comment>
<dbReference type="GO" id="GO:0005384">
    <property type="term" value="F:manganese ion transmembrane transporter activity"/>
    <property type="evidence" value="ECO:0007669"/>
    <property type="project" value="TreeGrafter"/>
</dbReference>